<dbReference type="InterPro" id="IPR006448">
    <property type="entry name" value="Phage_term_ssu_P27"/>
</dbReference>
<name>A0A8S5NLN5_9CAUD</name>
<organism evidence="2">
    <name type="scientific">Siphoviridae sp. ctQU013</name>
    <dbReference type="NCBI Taxonomy" id="2826329"/>
    <lineage>
        <taxon>Viruses</taxon>
        <taxon>Duplodnaviria</taxon>
        <taxon>Heunggongvirae</taxon>
        <taxon>Uroviricota</taxon>
        <taxon>Caudoviricetes</taxon>
    </lineage>
</organism>
<feature type="region of interest" description="Disordered" evidence="1">
    <location>
        <begin position="1"/>
        <end position="37"/>
    </location>
</feature>
<evidence type="ECO:0000256" key="1">
    <source>
        <dbReference type="SAM" id="MobiDB-lite"/>
    </source>
</evidence>
<dbReference type="EMBL" id="BK015198">
    <property type="protein sequence ID" value="DAD95609.1"/>
    <property type="molecule type" value="Genomic_DNA"/>
</dbReference>
<evidence type="ECO:0000313" key="2">
    <source>
        <dbReference type="EMBL" id="DAD95609.1"/>
    </source>
</evidence>
<proteinExistence type="predicted"/>
<protein>
    <submittedName>
        <fullName evidence="2">Terminase small subunit</fullName>
    </submittedName>
</protein>
<reference evidence="2" key="1">
    <citation type="journal article" date="2021" name="Proc. Natl. Acad. Sci. U.S.A.">
        <title>A Catalog of Tens of Thousands of Viruses from Human Metagenomes Reveals Hidden Associations with Chronic Diseases.</title>
        <authorList>
            <person name="Tisza M.J."/>
            <person name="Buck C.B."/>
        </authorList>
    </citation>
    <scope>NUCLEOTIDE SEQUENCE</scope>
    <source>
        <strain evidence="2">CtQU013</strain>
    </source>
</reference>
<feature type="compositionally biased region" description="Basic and acidic residues" evidence="1">
    <location>
        <begin position="1"/>
        <end position="13"/>
    </location>
</feature>
<accession>A0A8S5NLN5</accession>
<dbReference type="Pfam" id="PF05119">
    <property type="entry name" value="Terminase_4"/>
    <property type="match status" value="1"/>
</dbReference>
<sequence length="149" mass="16583">MPRLRKSDAEKSARGTLQKCRSSKPYPVSGSVLSEEPPVGIPGDAKEVWVLAVKNAPKGRLSVVDGPALEQWCRTYALWRRMAKTVEHGALFDEEETTGRRKLSPEFQAMQILVGTLIKLEKELGFTPVSRAHAPAQEEELLEKNPFEA</sequence>